<dbReference type="SUPFAM" id="SSF55060">
    <property type="entry name" value="GHMP Kinase, C-terminal domain"/>
    <property type="match status" value="1"/>
</dbReference>
<sequence>MTVRVKVPGKVNLALRVGGTDEAGYHELGTIFQAVSLYDEIAAEVRPEGEFRLAFQGEGAAFLPVDDTNLAMRAAKLVAARFGVEDAGCALTIRKRIPVAGGMAGGSADAAGTLLACSELWGVGASVEELSELAAQLGADVPFLLYGGTVHGTGRGDVLEPLPAAGEYHWVFALSHGGLSTPAVFREFDRLYDPRPTELPAPLVAALADGDLAVVGANLINDLEDAAISLQPTLQHTLQLGRDAGALGAVISGSGPTCAFLTDSRDAAEEVGQALAVFSGVRAVRVATGPVAGAHVVD</sequence>
<dbReference type="UniPathway" id="UPA00056">
    <property type="reaction ID" value="UER00094"/>
</dbReference>
<dbReference type="PIRSF" id="PIRSF010376">
    <property type="entry name" value="IspE"/>
    <property type="match status" value="1"/>
</dbReference>
<comment type="catalytic activity">
    <reaction evidence="9">
        <text>4-CDP-2-C-methyl-D-erythritol + ATP = 4-CDP-2-C-methyl-D-erythritol 2-phosphate + ADP + H(+)</text>
        <dbReference type="Rhea" id="RHEA:18437"/>
        <dbReference type="ChEBI" id="CHEBI:15378"/>
        <dbReference type="ChEBI" id="CHEBI:30616"/>
        <dbReference type="ChEBI" id="CHEBI:57823"/>
        <dbReference type="ChEBI" id="CHEBI:57919"/>
        <dbReference type="ChEBI" id="CHEBI:456216"/>
        <dbReference type="EC" id="2.7.1.148"/>
    </reaction>
</comment>
<name>A0A1G9JY25_9ACTN</name>
<keyword evidence="7 9" id="KW-0067">ATP-binding</keyword>
<dbReference type="Pfam" id="PF00288">
    <property type="entry name" value="GHMP_kinases_N"/>
    <property type="match status" value="1"/>
</dbReference>
<dbReference type="InterPro" id="IPR004424">
    <property type="entry name" value="IspE"/>
</dbReference>
<evidence type="ECO:0000256" key="7">
    <source>
        <dbReference type="ARBA" id="ARBA00022840"/>
    </source>
</evidence>
<gene>
    <name evidence="9" type="primary">ispE</name>
    <name evidence="12" type="ORF">SAMN04488242_1521</name>
</gene>
<evidence type="ECO:0000259" key="11">
    <source>
        <dbReference type="Pfam" id="PF08544"/>
    </source>
</evidence>
<keyword evidence="4 9" id="KW-0808">Transferase</keyword>
<keyword evidence="9" id="KW-0414">Isoprene biosynthesis</keyword>
<keyword evidence="6 9" id="KW-0418">Kinase</keyword>
<accession>A0A1G9JY25</accession>
<dbReference type="NCBIfam" id="NF002870">
    <property type="entry name" value="PRK03188.1"/>
    <property type="match status" value="1"/>
</dbReference>
<dbReference type="Gene3D" id="3.30.230.10">
    <property type="match status" value="1"/>
</dbReference>
<evidence type="ECO:0000256" key="4">
    <source>
        <dbReference type="ARBA" id="ARBA00022679"/>
    </source>
</evidence>
<evidence type="ECO:0000256" key="6">
    <source>
        <dbReference type="ARBA" id="ARBA00022777"/>
    </source>
</evidence>
<feature type="active site" evidence="9">
    <location>
        <position position="10"/>
    </location>
</feature>
<feature type="domain" description="GHMP kinase N-terminal" evidence="10">
    <location>
        <begin position="69"/>
        <end position="148"/>
    </location>
</feature>
<feature type="active site" evidence="9">
    <location>
        <position position="140"/>
    </location>
</feature>
<evidence type="ECO:0000256" key="3">
    <source>
        <dbReference type="ARBA" id="ARBA00017473"/>
    </source>
</evidence>
<feature type="domain" description="GHMP kinase C-terminal" evidence="11">
    <location>
        <begin position="204"/>
        <end position="275"/>
    </location>
</feature>
<dbReference type="OrthoDB" id="3173073at2"/>
<dbReference type="Gene3D" id="3.30.70.890">
    <property type="entry name" value="GHMP kinase, C-terminal domain"/>
    <property type="match status" value="1"/>
</dbReference>
<proteinExistence type="inferred from homology"/>
<dbReference type="GO" id="GO:0005524">
    <property type="term" value="F:ATP binding"/>
    <property type="evidence" value="ECO:0007669"/>
    <property type="project" value="UniProtKB-UniRule"/>
</dbReference>
<comment type="function">
    <text evidence="9">Catalyzes the phosphorylation of the position 2 hydroxy group of 4-diphosphocytidyl-2C-methyl-D-erythritol.</text>
</comment>
<evidence type="ECO:0000256" key="1">
    <source>
        <dbReference type="ARBA" id="ARBA00009684"/>
    </source>
</evidence>
<protein>
    <recommendedName>
        <fullName evidence="3 9">4-diphosphocytidyl-2-C-methyl-D-erythritol kinase</fullName>
        <shortName evidence="9">CMK</shortName>
        <ecNumber evidence="2 9">2.7.1.148</ecNumber>
    </recommendedName>
    <alternativeName>
        <fullName evidence="8 9">4-(cytidine-5'-diphospho)-2-C-methyl-D-erythritol kinase</fullName>
    </alternativeName>
</protein>
<dbReference type="GO" id="GO:0050515">
    <property type="term" value="F:4-(cytidine 5'-diphospho)-2-C-methyl-D-erythritol kinase activity"/>
    <property type="evidence" value="ECO:0007669"/>
    <property type="project" value="UniProtKB-UniRule"/>
</dbReference>
<comment type="similarity">
    <text evidence="1 9">Belongs to the GHMP kinase family. IspE subfamily.</text>
</comment>
<dbReference type="PANTHER" id="PTHR43527:SF2">
    <property type="entry name" value="4-DIPHOSPHOCYTIDYL-2-C-METHYL-D-ERYTHRITOL KINASE, CHLOROPLASTIC"/>
    <property type="match status" value="1"/>
</dbReference>
<evidence type="ECO:0000259" key="10">
    <source>
        <dbReference type="Pfam" id="PF00288"/>
    </source>
</evidence>
<evidence type="ECO:0000256" key="8">
    <source>
        <dbReference type="ARBA" id="ARBA00032554"/>
    </source>
</evidence>
<dbReference type="GO" id="GO:0016114">
    <property type="term" value="P:terpenoid biosynthetic process"/>
    <property type="evidence" value="ECO:0007669"/>
    <property type="project" value="UniProtKB-UniRule"/>
</dbReference>
<dbReference type="AlphaFoldDB" id="A0A1G9JY25"/>
<dbReference type="HAMAP" id="MF_00061">
    <property type="entry name" value="IspE"/>
    <property type="match status" value="1"/>
</dbReference>
<evidence type="ECO:0000256" key="9">
    <source>
        <dbReference type="HAMAP-Rule" id="MF_00061"/>
    </source>
</evidence>
<dbReference type="STRING" id="686624.SAMN04488242_1521"/>
<dbReference type="InterPro" id="IPR013750">
    <property type="entry name" value="GHMP_kinase_C_dom"/>
</dbReference>
<dbReference type="PANTHER" id="PTHR43527">
    <property type="entry name" value="4-DIPHOSPHOCYTIDYL-2-C-METHYL-D-ERYTHRITOL KINASE, CHLOROPLASTIC"/>
    <property type="match status" value="1"/>
</dbReference>
<dbReference type="GO" id="GO:0019288">
    <property type="term" value="P:isopentenyl diphosphate biosynthetic process, methylerythritol 4-phosphate pathway"/>
    <property type="evidence" value="ECO:0007669"/>
    <property type="project" value="UniProtKB-UniRule"/>
</dbReference>
<dbReference type="Pfam" id="PF08544">
    <property type="entry name" value="GHMP_kinases_C"/>
    <property type="match status" value="1"/>
</dbReference>
<dbReference type="InterPro" id="IPR036554">
    <property type="entry name" value="GHMP_kinase_C_sf"/>
</dbReference>
<dbReference type="SUPFAM" id="SSF54211">
    <property type="entry name" value="Ribosomal protein S5 domain 2-like"/>
    <property type="match status" value="1"/>
</dbReference>
<dbReference type="Proteomes" id="UP000199475">
    <property type="component" value="Unassembled WGS sequence"/>
</dbReference>
<dbReference type="EC" id="2.7.1.148" evidence="2 9"/>
<evidence type="ECO:0000313" key="12">
    <source>
        <dbReference type="EMBL" id="SDL42126.1"/>
    </source>
</evidence>
<dbReference type="InterPro" id="IPR006204">
    <property type="entry name" value="GHMP_kinase_N_dom"/>
</dbReference>
<evidence type="ECO:0000256" key="5">
    <source>
        <dbReference type="ARBA" id="ARBA00022741"/>
    </source>
</evidence>
<dbReference type="RefSeq" id="WP_093250563.1">
    <property type="nucleotide sequence ID" value="NZ_FNGP01000002.1"/>
</dbReference>
<evidence type="ECO:0000313" key="13">
    <source>
        <dbReference type="Proteomes" id="UP000199475"/>
    </source>
</evidence>
<dbReference type="EMBL" id="FNGP01000002">
    <property type="protein sequence ID" value="SDL42126.1"/>
    <property type="molecule type" value="Genomic_DNA"/>
</dbReference>
<keyword evidence="13" id="KW-1185">Reference proteome</keyword>
<feature type="binding site" evidence="9">
    <location>
        <begin position="98"/>
        <end position="108"/>
    </location>
    <ligand>
        <name>ATP</name>
        <dbReference type="ChEBI" id="CHEBI:30616"/>
    </ligand>
</feature>
<reference evidence="12 13" key="1">
    <citation type="submission" date="2016-10" db="EMBL/GenBank/DDBJ databases">
        <authorList>
            <person name="de Groot N.N."/>
        </authorList>
    </citation>
    <scope>NUCLEOTIDE SEQUENCE [LARGE SCALE GENOMIC DNA]</scope>
    <source>
        <strain evidence="12 13">CGMCC 1.9159</strain>
    </source>
</reference>
<organism evidence="12 13">
    <name type="scientific">Tessaracoccus oleiagri</name>
    <dbReference type="NCBI Taxonomy" id="686624"/>
    <lineage>
        <taxon>Bacteria</taxon>
        <taxon>Bacillati</taxon>
        <taxon>Actinomycetota</taxon>
        <taxon>Actinomycetes</taxon>
        <taxon>Propionibacteriales</taxon>
        <taxon>Propionibacteriaceae</taxon>
        <taxon>Tessaracoccus</taxon>
    </lineage>
</organism>
<evidence type="ECO:0000256" key="2">
    <source>
        <dbReference type="ARBA" id="ARBA00012052"/>
    </source>
</evidence>
<dbReference type="NCBIfam" id="TIGR00154">
    <property type="entry name" value="ispE"/>
    <property type="match status" value="1"/>
</dbReference>
<dbReference type="InterPro" id="IPR020568">
    <property type="entry name" value="Ribosomal_Su5_D2-typ_SF"/>
</dbReference>
<keyword evidence="5 9" id="KW-0547">Nucleotide-binding</keyword>
<comment type="pathway">
    <text evidence="9">Isoprenoid biosynthesis; isopentenyl diphosphate biosynthesis via DXP pathway; isopentenyl diphosphate from 1-deoxy-D-xylulose 5-phosphate: step 3/6.</text>
</comment>
<dbReference type="InterPro" id="IPR014721">
    <property type="entry name" value="Ribsml_uS5_D2-typ_fold_subgr"/>
</dbReference>